<evidence type="ECO:0000256" key="8">
    <source>
        <dbReference type="PROSITE-ProRule" id="PRU00042"/>
    </source>
</evidence>
<dbReference type="InterPro" id="IPR036236">
    <property type="entry name" value="Znf_C2H2_sf"/>
</dbReference>
<comment type="subcellular location">
    <subcellularLocation>
        <location evidence="1">Nucleus</location>
    </subcellularLocation>
</comment>
<dbReference type="Pfam" id="PF00096">
    <property type="entry name" value="zf-C2H2"/>
    <property type="match status" value="2"/>
</dbReference>
<keyword evidence="2" id="KW-0479">Metal-binding</keyword>
<feature type="compositionally biased region" description="Low complexity" evidence="9">
    <location>
        <begin position="308"/>
        <end position="321"/>
    </location>
</feature>
<feature type="compositionally biased region" description="Acidic residues" evidence="9">
    <location>
        <begin position="337"/>
        <end position="351"/>
    </location>
</feature>
<dbReference type="InterPro" id="IPR013087">
    <property type="entry name" value="Znf_C2H2_type"/>
</dbReference>
<keyword evidence="3 8" id="KW-0863">Zinc-finger</keyword>
<name>A0A5C3R149_9AGAR</name>
<organism evidence="11 12">
    <name type="scientific">Pterulicium gracile</name>
    <dbReference type="NCBI Taxonomy" id="1884261"/>
    <lineage>
        <taxon>Eukaryota</taxon>
        <taxon>Fungi</taxon>
        <taxon>Dikarya</taxon>
        <taxon>Basidiomycota</taxon>
        <taxon>Agaricomycotina</taxon>
        <taxon>Agaricomycetes</taxon>
        <taxon>Agaricomycetidae</taxon>
        <taxon>Agaricales</taxon>
        <taxon>Pleurotineae</taxon>
        <taxon>Pterulaceae</taxon>
        <taxon>Pterulicium</taxon>
    </lineage>
</organism>
<dbReference type="InterPro" id="IPR051061">
    <property type="entry name" value="Zinc_finger_trans_reg"/>
</dbReference>
<dbReference type="PANTHER" id="PTHR46179">
    <property type="entry name" value="ZINC FINGER PROTEIN"/>
    <property type="match status" value="1"/>
</dbReference>
<dbReference type="GO" id="GO:0006357">
    <property type="term" value="P:regulation of transcription by RNA polymerase II"/>
    <property type="evidence" value="ECO:0007669"/>
    <property type="project" value="TreeGrafter"/>
</dbReference>
<proteinExistence type="predicted"/>
<evidence type="ECO:0000313" key="12">
    <source>
        <dbReference type="Proteomes" id="UP000305067"/>
    </source>
</evidence>
<feature type="domain" description="C2H2-type" evidence="10">
    <location>
        <begin position="61"/>
        <end position="86"/>
    </location>
</feature>
<evidence type="ECO:0000256" key="2">
    <source>
        <dbReference type="ARBA" id="ARBA00022723"/>
    </source>
</evidence>
<keyword evidence="5" id="KW-0805">Transcription regulation</keyword>
<feature type="compositionally biased region" description="Pro residues" evidence="9">
    <location>
        <begin position="163"/>
        <end position="178"/>
    </location>
</feature>
<reference evidence="11 12" key="1">
    <citation type="journal article" date="2019" name="Nat. Ecol. Evol.">
        <title>Megaphylogeny resolves global patterns of mushroom evolution.</title>
        <authorList>
            <person name="Varga T."/>
            <person name="Krizsan K."/>
            <person name="Foldi C."/>
            <person name="Dima B."/>
            <person name="Sanchez-Garcia M."/>
            <person name="Sanchez-Ramirez S."/>
            <person name="Szollosi G.J."/>
            <person name="Szarkandi J.G."/>
            <person name="Papp V."/>
            <person name="Albert L."/>
            <person name="Andreopoulos W."/>
            <person name="Angelini C."/>
            <person name="Antonin V."/>
            <person name="Barry K.W."/>
            <person name="Bougher N.L."/>
            <person name="Buchanan P."/>
            <person name="Buyck B."/>
            <person name="Bense V."/>
            <person name="Catcheside P."/>
            <person name="Chovatia M."/>
            <person name="Cooper J."/>
            <person name="Damon W."/>
            <person name="Desjardin D."/>
            <person name="Finy P."/>
            <person name="Geml J."/>
            <person name="Haridas S."/>
            <person name="Hughes K."/>
            <person name="Justo A."/>
            <person name="Karasinski D."/>
            <person name="Kautmanova I."/>
            <person name="Kiss B."/>
            <person name="Kocsube S."/>
            <person name="Kotiranta H."/>
            <person name="LaButti K.M."/>
            <person name="Lechner B.E."/>
            <person name="Liimatainen K."/>
            <person name="Lipzen A."/>
            <person name="Lukacs Z."/>
            <person name="Mihaltcheva S."/>
            <person name="Morgado L.N."/>
            <person name="Niskanen T."/>
            <person name="Noordeloos M.E."/>
            <person name="Ohm R.A."/>
            <person name="Ortiz-Santana B."/>
            <person name="Ovrebo C."/>
            <person name="Racz N."/>
            <person name="Riley R."/>
            <person name="Savchenko A."/>
            <person name="Shiryaev A."/>
            <person name="Soop K."/>
            <person name="Spirin V."/>
            <person name="Szebenyi C."/>
            <person name="Tomsovsky M."/>
            <person name="Tulloss R.E."/>
            <person name="Uehling J."/>
            <person name="Grigoriev I.V."/>
            <person name="Vagvolgyi C."/>
            <person name="Papp T."/>
            <person name="Martin F.M."/>
            <person name="Miettinen O."/>
            <person name="Hibbett D.S."/>
            <person name="Nagy L.G."/>
        </authorList>
    </citation>
    <scope>NUCLEOTIDE SEQUENCE [LARGE SCALE GENOMIC DNA]</scope>
    <source>
        <strain evidence="11 12">CBS 309.79</strain>
    </source>
</reference>
<gene>
    <name evidence="11" type="ORF">BDV98DRAFT_145987</name>
</gene>
<evidence type="ECO:0000256" key="1">
    <source>
        <dbReference type="ARBA" id="ARBA00004123"/>
    </source>
</evidence>
<dbReference type="AlphaFoldDB" id="A0A5C3R149"/>
<feature type="compositionally biased region" description="Basic and acidic residues" evidence="9">
    <location>
        <begin position="1"/>
        <end position="13"/>
    </location>
</feature>
<dbReference type="GO" id="GO:0008270">
    <property type="term" value="F:zinc ion binding"/>
    <property type="evidence" value="ECO:0007669"/>
    <property type="project" value="UniProtKB-KW"/>
</dbReference>
<dbReference type="PANTHER" id="PTHR46179:SF13">
    <property type="entry name" value="C2H2-TYPE DOMAIN-CONTAINING PROTEIN"/>
    <property type="match status" value="1"/>
</dbReference>
<dbReference type="Proteomes" id="UP000305067">
    <property type="component" value="Unassembled WGS sequence"/>
</dbReference>
<dbReference type="PROSITE" id="PS00028">
    <property type="entry name" value="ZINC_FINGER_C2H2_1"/>
    <property type="match status" value="1"/>
</dbReference>
<dbReference type="STRING" id="1884261.A0A5C3R149"/>
<evidence type="ECO:0000256" key="7">
    <source>
        <dbReference type="ARBA" id="ARBA00023242"/>
    </source>
</evidence>
<evidence type="ECO:0000256" key="3">
    <source>
        <dbReference type="ARBA" id="ARBA00022771"/>
    </source>
</evidence>
<feature type="compositionally biased region" description="Basic residues" evidence="9">
    <location>
        <begin position="14"/>
        <end position="23"/>
    </location>
</feature>
<evidence type="ECO:0000256" key="9">
    <source>
        <dbReference type="SAM" id="MobiDB-lite"/>
    </source>
</evidence>
<feature type="region of interest" description="Disordered" evidence="9">
    <location>
        <begin position="1"/>
        <end position="188"/>
    </location>
</feature>
<feature type="region of interest" description="Disordered" evidence="9">
    <location>
        <begin position="308"/>
        <end position="370"/>
    </location>
</feature>
<evidence type="ECO:0000259" key="10">
    <source>
        <dbReference type="PROSITE" id="PS50157"/>
    </source>
</evidence>
<dbReference type="SMART" id="SM00355">
    <property type="entry name" value="ZnF_C2H2"/>
    <property type="match status" value="2"/>
</dbReference>
<evidence type="ECO:0000256" key="4">
    <source>
        <dbReference type="ARBA" id="ARBA00022833"/>
    </source>
</evidence>
<dbReference type="Gene3D" id="3.30.160.60">
    <property type="entry name" value="Classic Zinc Finger"/>
    <property type="match status" value="2"/>
</dbReference>
<keyword evidence="6" id="KW-0804">Transcription</keyword>
<dbReference type="GO" id="GO:0005634">
    <property type="term" value="C:nucleus"/>
    <property type="evidence" value="ECO:0007669"/>
    <property type="project" value="UniProtKB-SubCell"/>
</dbReference>
<dbReference type="OrthoDB" id="8922241at2759"/>
<feature type="domain" description="C2H2-type" evidence="10">
    <location>
        <begin position="29"/>
        <end position="59"/>
    </location>
</feature>
<keyword evidence="12" id="KW-1185">Reference proteome</keyword>
<evidence type="ECO:0000313" key="11">
    <source>
        <dbReference type="EMBL" id="TFL06309.1"/>
    </source>
</evidence>
<sequence>MVRGIKDSADGPPKKKAASKKRSSNSSIWPCKMNGCNKQFAREADLKRHQRTTKSHSTPGFQCPQCEATFTRTDALRRHQKSRHNGVIVDLPEQDQVDSVQDSQSRSASPGRETASGAMPNAPGPSGYYRPHTGNPHHFPPPPPVDGSPFPSVGHPTSSTRHWPPPPPWATPAEPPQPSMGIMPYPGSAGPMPPGGPFFAQSSHYRVMPHAMVPPTQSPNDPHPRADMSNTNLPPPVPPNGVNINGQLPVAPTGIPEDQQPCNPVIDPSLEQQLQPLHVTTEPSANVIIPDLPAVQNSQSPIPVEVTTEAVTTTAPEAAEPSAADQAGEVQQYSTMDDAEGDTDREDDDEGQVVGQGLQVEPSDAVPSLS</sequence>
<dbReference type="EMBL" id="ML178815">
    <property type="protein sequence ID" value="TFL06309.1"/>
    <property type="molecule type" value="Genomic_DNA"/>
</dbReference>
<feature type="compositionally biased region" description="Low complexity" evidence="9">
    <location>
        <begin position="147"/>
        <end position="162"/>
    </location>
</feature>
<evidence type="ECO:0000256" key="5">
    <source>
        <dbReference type="ARBA" id="ARBA00023015"/>
    </source>
</evidence>
<protein>
    <recommendedName>
        <fullName evidence="10">C2H2-type domain-containing protein</fullName>
    </recommendedName>
</protein>
<accession>A0A5C3R149</accession>
<dbReference type="SUPFAM" id="SSF57667">
    <property type="entry name" value="beta-beta-alpha zinc fingers"/>
    <property type="match status" value="1"/>
</dbReference>
<evidence type="ECO:0000256" key="6">
    <source>
        <dbReference type="ARBA" id="ARBA00023163"/>
    </source>
</evidence>
<dbReference type="PROSITE" id="PS50157">
    <property type="entry name" value="ZINC_FINGER_C2H2_2"/>
    <property type="match status" value="2"/>
</dbReference>
<feature type="region of interest" description="Disordered" evidence="9">
    <location>
        <begin position="210"/>
        <end position="267"/>
    </location>
</feature>
<keyword evidence="4" id="KW-0862">Zinc</keyword>
<keyword evidence="7" id="KW-0539">Nucleus</keyword>